<dbReference type="RefSeq" id="WP_271713950.1">
    <property type="nucleotide sequence ID" value="NZ_AP024169.1"/>
</dbReference>
<keyword evidence="5" id="KW-1185">Reference proteome</keyword>
<dbReference type="SUPFAM" id="SSF51011">
    <property type="entry name" value="Glycosyl hydrolase domain"/>
    <property type="match status" value="1"/>
</dbReference>
<accession>A0A7R7EQ10</accession>
<dbReference type="Pfam" id="PF00128">
    <property type="entry name" value="Alpha-amylase"/>
    <property type="match status" value="1"/>
</dbReference>
<dbReference type="SUPFAM" id="SSF51445">
    <property type="entry name" value="(Trans)glycosidases"/>
    <property type="match status" value="1"/>
</dbReference>
<evidence type="ECO:0000259" key="3">
    <source>
        <dbReference type="SMART" id="SM00642"/>
    </source>
</evidence>
<dbReference type="GO" id="GO:0005975">
    <property type="term" value="P:carbohydrate metabolic process"/>
    <property type="evidence" value="ECO:0007669"/>
    <property type="project" value="InterPro"/>
</dbReference>
<protein>
    <submittedName>
        <fullName evidence="4">Maltodextrin glucosidase</fullName>
    </submittedName>
</protein>
<evidence type="ECO:0000313" key="4">
    <source>
        <dbReference type="EMBL" id="BCN32955.1"/>
    </source>
</evidence>
<proteinExistence type="predicted"/>
<dbReference type="InterPro" id="IPR013780">
    <property type="entry name" value="Glyco_hydro_b"/>
</dbReference>
<evidence type="ECO:0000256" key="1">
    <source>
        <dbReference type="ARBA" id="ARBA00022801"/>
    </source>
</evidence>
<organism evidence="4 5">
    <name type="scientific">Anaeromicropila herbilytica</name>
    <dbReference type="NCBI Taxonomy" id="2785025"/>
    <lineage>
        <taxon>Bacteria</taxon>
        <taxon>Bacillati</taxon>
        <taxon>Bacillota</taxon>
        <taxon>Clostridia</taxon>
        <taxon>Lachnospirales</taxon>
        <taxon>Lachnospiraceae</taxon>
        <taxon>Anaeromicropila</taxon>
    </lineage>
</organism>
<dbReference type="EMBL" id="AP024169">
    <property type="protein sequence ID" value="BCN32955.1"/>
    <property type="molecule type" value="Genomic_DNA"/>
</dbReference>
<keyword evidence="1" id="KW-0378">Hydrolase</keyword>
<dbReference type="GO" id="GO:0016798">
    <property type="term" value="F:hydrolase activity, acting on glycosyl bonds"/>
    <property type="evidence" value="ECO:0007669"/>
    <property type="project" value="UniProtKB-KW"/>
</dbReference>
<gene>
    <name evidence="4" type="ORF">bsdtb5_42500</name>
</gene>
<dbReference type="KEGG" id="ahb:bsdtb5_42500"/>
<reference evidence="4 5" key="1">
    <citation type="submission" date="2020-11" db="EMBL/GenBank/DDBJ databases">
        <title>Draft genome sequencing of a Lachnospiraceae strain isolated from anoxic soil subjected to BSD treatment.</title>
        <authorList>
            <person name="Uek A."/>
            <person name="Tonouchi A."/>
        </authorList>
    </citation>
    <scope>NUCLEOTIDE SEQUENCE [LARGE SCALE GENOMIC DNA]</scope>
    <source>
        <strain evidence="4 5">TB5</strain>
    </source>
</reference>
<dbReference type="InterPro" id="IPR017853">
    <property type="entry name" value="GH"/>
</dbReference>
<evidence type="ECO:0000256" key="2">
    <source>
        <dbReference type="ARBA" id="ARBA00023295"/>
    </source>
</evidence>
<dbReference type="SMART" id="SM00642">
    <property type="entry name" value="Aamy"/>
    <property type="match status" value="1"/>
</dbReference>
<sequence length="471" mass="55824">MSYWYEKANFYHIYPFGLCGVIPKKNEESTNNQFTILEQWIPHIKNIGCNALYIGPLFESILHGYDTTDYKLVDARLGTNENFMDYVRHCHENNIKVVVDGVFNHTGREFFAFLDIKERREQSKYLNWYKGINLGGDSPYHDGFSYEGWRGHYDLVQFNLQNKEVRDYLFEVVKFWIDEFDIDGIRLDCADVLDFNFMKELRSVCNSLKEEFWLMGEVIHGDYSRWVNDNMLHSVTNYELHKGLYSGHNDHNYFEIAHTVKRLFDPKGGLCKEHLLYTFLDNHDVERIHNKLKQIEHIYPIMILVYTLPGIPSVYYGSEWLIEGKKEKDSDDSLRPEIKLENYCSRVMNRELNKEEIIYHPEHERLIHWIQKLAQIRLNYDELAYGIYMEVVLTNRQYAYARLLQHSAIIVAVNNDDNNTKMTLKLPIKANKIIDLIEQEEVIAENNMVELTLEKNSGRILWISEELEQNA</sequence>
<dbReference type="CDD" id="cd11353">
    <property type="entry name" value="AmyAc_euk_bac_CMD_like"/>
    <property type="match status" value="1"/>
</dbReference>
<dbReference type="Gene3D" id="2.60.40.1180">
    <property type="entry name" value="Golgi alpha-mannosidase II"/>
    <property type="match status" value="1"/>
</dbReference>
<name>A0A7R7EQ10_9FIRM</name>
<dbReference type="Proteomes" id="UP000595897">
    <property type="component" value="Chromosome"/>
</dbReference>
<dbReference type="Gene3D" id="3.20.20.80">
    <property type="entry name" value="Glycosidases"/>
    <property type="match status" value="1"/>
</dbReference>
<dbReference type="PANTHER" id="PTHR10357:SF210">
    <property type="entry name" value="MALTODEXTRIN GLUCOSIDASE"/>
    <property type="match status" value="1"/>
</dbReference>
<dbReference type="PANTHER" id="PTHR10357">
    <property type="entry name" value="ALPHA-AMYLASE FAMILY MEMBER"/>
    <property type="match status" value="1"/>
</dbReference>
<dbReference type="InterPro" id="IPR006047">
    <property type="entry name" value="GH13_cat_dom"/>
</dbReference>
<keyword evidence="2" id="KW-0326">Glycosidase</keyword>
<feature type="domain" description="Glycosyl hydrolase family 13 catalytic" evidence="3">
    <location>
        <begin position="20"/>
        <end position="377"/>
    </location>
</feature>
<dbReference type="AlphaFoldDB" id="A0A7R7EQ10"/>
<evidence type="ECO:0000313" key="5">
    <source>
        <dbReference type="Proteomes" id="UP000595897"/>
    </source>
</evidence>